<dbReference type="Proteomes" id="UP000218288">
    <property type="component" value="Chromosome"/>
</dbReference>
<dbReference type="InterPro" id="IPR038492">
    <property type="entry name" value="GBBH-like_N_sf"/>
</dbReference>
<keyword evidence="2" id="KW-0408">Iron</keyword>
<proteinExistence type="predicted"/>
<evidence type="ECO:0000256" key="2">
    <source>
        <dbReference type="ARBA" id="ARBA00023004"/>
    </source>
</evidence>
<sequence>MSPPDQPPFDPDAVPTDAVVSRGGRDLRLTWANGEAAVLPAEMLRLRCRCAWCTRDRIEGRFPATFQAVSVTKIEPLGGYAVNLGFSDGHARGIFPWVYLRDLARENTVPPIGITSERTPQAA</sequence>
<dbReference type="EMBL" id="AP014809">
    <property type="protein sequence ID" value="BAU89907.1"/>
    <property type="molecule type" value="Genomic_DNA"/>
</dbReference>
<keyword evidence="1" id="KW-0479">Metal-binding</keyword>
<reference evidence="4 5" key="1">
    <citation type="journal article" date="2016" name="Genome Announc.">
        <title>Complete Genome Sequence of Methylobacterium populi P-1M, Isolated from Pink-Pigmented Household Biofilm.</title>
        <authorList>
            <person name="Morohoshi T."/>
            <person name="Ikeda T."/>
        </authorList>
    </citation>
    <scope>NUCLEOTIDE SEQUENCE [LARGE SCALE GENOMIC DNA]</scope>
    <source>
        <strain evidence="4 5">P-1M</strain>
    </source>
</reference>
<dbReference type="Pfam" id="PF06155">
    <property type="entry name" value="GBBH-like_N"/>
    <property type="match status" value="1"/>
</dbReference>
<evidence type="ECO:0000259" key="3">
    <source>
        <dbReference type="Pfam" id="PF06155"/>
    </source>
</evidence>
<dbReference type="Gene3D" id="3.30.2020.30">
    <property type="match status" value="1"/>
</dbReference>
<dbReference type="PANTHER" id="PTHR35303">
    <property type="entry name" value="OS02G0197800 PROTEIN"/>
    <property type="match status" value="1"/>
</dbReference>
<dbReference type="InterPro" id="IPR010376">
    <property type="entry name" value="GBBH-like_N"/>
</dbReference>
<feature type="domain" description="Gamma-butyrobetaine hydroxylase-like N-terminal" evidence="3">
    <location>
        <begin position="21"/>
        <end position="101"/>
    </location>
</feature>
<evidence type="ECO:0000313" key="4">
    <source>
        <dbReference type="EMBL" id="BAU89907.1"/>
    </source>
</evidence>
<dbReference type="OrthoDB" id="9794178at2"/>
<dbReference type="GO" id="GO:0046872">
    <property type="term" value="F:metal ion binding"/>
    <property type="evidence" value="ECO:0007669"/>
    <property type="project" value="UniProtKB-KW"/>
</dbReference>
<name>A0A160PAW7_9HYPH</name>
<evidence type="ECO:0000313" key="5">
    <source>
        <dbReference type="Proteomes" id="UP000218288"/>
    </source>
</evidence>
<protein>
    <recommendedName>
        <fullName evidence="3">Gamma-butyrobetaine hydroxylase-like N-terminal domain-containing protein</fullName>
    </recommendedName>
</protein>
<organism evidence="4 5">
    <name type="scientific">Methylorubrum populi</name>
    <dbReference type="NCBI Taxonomy" id="223967"/>
    <lineage>
        <taxon>Bacteria</taxon>
        <taxon>Pseudomonadati</taxon>
        <taxon>Pseudomonadota</taxon>
        <taxon>Alphaproteobacteria</taxon>
        <taxon>Hyphomicrobiales</taxon>
        <taxon>Methylobacteriaceae</taxon>
        <taxon>Methylorubrum</taxon>
    </lineage>
</organism>
<dbReference type="AlphaFoldDB" id="A0A160PAW7"/>
<evidence type="ECO:0000256" key="1">
    <source>
        <dbReference type="ARBA" id="ARBA00022723"/>
    </source>
</evidence>
<dbReference type="RefSeq" id="WP_096484331.1">
    <property type="nucleotide sequence ID" value="NZ_AP014809.1"/>
</dbReference>
<accession>A0A160PAW7</accession>
<gene>
    <name evidence="4" type="ORF">MPPM_1302</name>
</gene>